<gene>
    <name evidence="5" type="primary">LOC121394710</name>
</gene>
<feature type="compositionally biased region" description="Acidic residues" evidence="1">
    <location>
        <begin position="158"/>
        <end position="169"/>
    </location>
</feature>
<feature type="signal peptide" evidence="3">
    <location>
        <begin position="1"/>
        <end position="28"/>
    </location>
</feature>
<evidence type="ECO:0000256" key="3">
    <source>
        <dbReference type="SAM" id="SignalP"/>
    </source>
</evidence>
<dbReference type="RefSeq" id="XP_041422291.1">
    <property type="nucleotide sequence ID" value="XM_041566357.1"/>
</dbReference>
<dbReference type="Proteomes" id="UP000186698">
    <property type="component" value="Chromosome 6L"/>
</dbReference>
<keyword evidence="2" id="KW-0472">Membrane</keyword>
<feature type="region of interest" description="Disordered" evidence="1">
    <location>
        <begin position="273"/>
        <end position="299"/>
    </location>
</feature>
<feature type="compositionally biased region" description="Basic and acidic residues" evidence="1">
    <location>
        <begin position="142"/>
        <end position="157"/>
    </location>
</feature>
<name>A0A8J1KYA5_XENLA</name>
<dbReference type="KEGG" id="xla:121394710"/>
<accession>A0A8J1KYA5</accession>
<sequence length="299" mass="34371">MMSNLHIVLRIILLGLYHLCYYATSAVAQEEEAQSYYDDDSRQAINAQDYNEANQISWSGESQFSRSLDIREGIYIISIIILIILSTIGGVGWLLYLHLMLRQQPFFIMKTNELQGQDLEQESMQESKQESKLPTTRSIPKVHFEDETKPESEKGLSEEEEIEEEMEEEEKPKQAAPLKAPIAAKYSQIQFYKWKERTHLQKKHVVPGKDYMQPLTRITPCLTISEYNGTTFYKWKEKTYSGKEQALPGKAVLMPPSPTLSTAEHEAINVHQSQEKAHSEKKEVVPAKAKVKHTKKVPK</sequence>
<evidence type="ECO:0000256" key="2">
    <source>
        <dbReference type="SAM" id="Phobius"/>
    </source>
</evidence>
<keyword evidence="4" id="KW-1185">Reference proteome</keyword>
<feature type="compositionally biased region" description="Basic residues" evidence="1">
    <location>
        <begin position="289"/>
        <end position="299"/>
    </location>
</feature>
<evidence type="ECO:0000313" key="5">
    <source>
        <dbReference type="RefSeq" id="XP_041422291.1"/>
    </source>
</evidence>
<feature type="region of interest" description="Disordered" evidence="1">
    <location>
        <begin position="119"/>
        <end position="177"/>
    </location>
</feature>
<keyword evidence="2" id="KW-0812">Transmembrane</keyword>
<reference evidence="5" key="1">
    <citation type="submission" date="2025-08" db="UniProtKB">
        <authorList>
            <consortium name="RefSeq"/>
        </authorList>
    </citation>
    <scope>IDENTIFICATION</scope>
    <source>
        <strain evidence="5">J_2021</strain>
        <tissue evidence="5">Erythrocytes</tissue>
    </source>
</reference>
<evidence type="ECO:0000313" key="4">
    <source>
        <dbReference type="Proteomes" id="UP000186698"/>
    </source>
</evidence>
<feature type="chain" id="PRO_5035251636" evidence="3">
    <location>
        <begin position="29"/>
        <end position="299"/>
    </location>
</feature>
<keyword evidence="2" id="KW-1133">Transmembrane helix</keyword>
<protein>
    <submittedName>
        <fullName evidence="5">Uncharacterized protein LOC121394710</fullName>
    </submittedName>
</protein>
<feature type="transmembrane region" description="Helical" evidence="2">
    <location>
        <begin position="74"/>
        <end position="99"/>
    </location>
</feature>
<evidence type="ECO:0000256" key="1">
    <source>
        <dbReference type="SAM" id="MobiDB-lite"/>
    </source>
</evidence>
<proteinExistence type="predicted"/>
<organism evidence="4 5">
    <name type="scientific">Xenopus laevis</name>
    <name type="common">African clawed frog</name>
    <dbReference type="NCBI Taxonomy" id="8355"/>
    <lineage>
        <taxon>Eukaryota</taxon>
        <taxon>Metazoa</taxon>
        <taxon>Chordata</taxon>
        <taxon>Craniata</taxon>
        <taxon>Vertebrata</taxon>
        <taxon>Euteleostomi</taxon>
        <taxon>Amphibia</taxon>
        <taxon>Batrachia</taxon>
        <taxon>Anura</taxon>
        <taxon>Pipoidea</taxon>
        <taxon>Pipidae</taxon>
        <taxon>Xenopodinae</taxon>
        <taxon>Xenopus</taxon>
        <taxon>Xenopus</taxon>
    </lineage>
</organism>
<dbReference type="GeneID" id="121394710"/>
<dbReference type="AlphaFoldDB" id="A0A8J1KYA5"/>
<feature type="compositionally biased region" description="Basic and acidic residues" evidence="1">
    <location>
        <begin position="273"/>
        <end position="285"/>
    </location>
</feature>
<keyword evidence="3" id="KW-0732">Signal</keyword>